<organism evidence="13 14">
    <name type="scientific">Vitis vinifera</name>
    <name type="common">Grape</name>
    <dbReference type="NCBI Taxonomy" id="29760"/>
    <lineage>
        <taxon>Eukaryota</taxon>
        <taxon>Viridiplantae</taxon>
        <taxon>Streptophyta</taxon>
        <taxon>Embryophyta</taxon>
        <taxon>Tracheophyta</taxon>
        <taxon>Spermatophyta</taxon>
        <taxon>Magnoliopsida</taxon>
        <taxon>eudicotyledons</taxon>
        <taxon>Gunneridae</taxon>
        <taxon>Pentapetalae</taxon>
        <taxon>rosids</taxon>
        <taxon>Vitales</taxon>
        <taxon>Vitaceae</taxon>
        <taxon>Viteae</taxon>
        <taxon>Vitis</taxon>
    </lineage>
</organism>
<dbReference type="EC" id="2.7.1.158" evidence="4 12"/>
<comment type="cofactor">
    <cofactor evidence="2">
        <name>Zn(2+)</name>
        <dbReference type="ChEBI" id="CHEBI:29105"/>
    </cofactor>
</comment>
<keyword evidence="6" id="KW-0479">Metal-binding</keyword>
<evidence type="ECO:0000256" key="1">
    <source>
        <dbReference type="ARBA" id="ARBA00001774"/>
    </source>
</evidence>
<sequence length="514" mass="57939">MEMEVALHKNDAPHWVYRGEGAVNLVLAYNGSSPLFVGKVLRIQKASRKVAPGSEQWLNGHERLIWKDNPDILSSPSKEIAQQMFVQNVMTPRLGSQHIDAGVCLFSFATIHLWCHLLDIRVLVSREFLESVEKNVLCQRPAWRIEAAKVNTNCDYALLLSDHSVFPHSFVKGEPCISVEIKVFPSLLISSFHFISSLQSINLFSSLQTSYFTPLPIDFTFFSGKQPKCGFLPFSRFIAEGNAIKKRVTRFRMHQILKLHQQEIAQISEYEPLDLFSGSKEKMHKAVKALFTTPQNNFRVFLNGSLIYGGLGGGTDSTSFMVGEAFEDVLKCVIQAEVGMRVESFLHLVSETVSKSGVLDRLLEVQKLDTFDIEGAIHAYYDIVSEPCTVCRDLGEDIASHRYTSLHSIPSDESLKIVRDYLIAATAKDCSLMISFAPRKDGNSASPYSNVYLASTDQSFDYKAYFIDLDMKPLKKMQYYYELDQKIVSCYTQMMKTKHQPEKAASSGAYETTS</sequence>
<dbReference type="GO" id="GO:0035299">
    <property type="term" value="F:inositol-1,3,4,5,6-pentakisphosphate 2-kinase activity"/>
    <property type="evidence" value="ECO:0007669"/>
    <property type="project" value="UniProtKB-EC"/>
</dbReference>
<comment type="function">
    <text evidence="11">Phosphorylates Ins(1,3,4,5,6)P5 at position 2 to form Ins(1,2,3,4,5,6)P6 (InsP6 or phytate). Phytate is a regulator of intracellular signaling, a highly abundant animal antinutrient, and a phosphate store in plant seeds. Also phosphorylates Ins(1,3,4,6)P4 and Ins(1,4,5,6)P4 to produce Ins(1,2,3,4,6)P5 and Ins(1,2,4,5,6)P5.</text>
</comment>
<protein>
    <recommendedName>
        <fullName evidence="4 12">Inositol-pentakisphosphate 2-kinase</fullName>
        <ecNumber evidence="4 12">2.7.1.158</ecNumber>
    </recommendedName>
</protein>
<evidence type="ECO:0000256" key="6">
    <source>
        <dbReference type="ARBA" id="ARBA00022723"/>
    </source>
</evidence>
<comment type="caution">
    <text evidence="13">The sequence shown here is derived from an EMBL/GenBank/DDBJ whole genome shotgun (WGS) entry which is preliminary data.</text>
</comment>
<evidence type="ECO:0000256" key="9">
    <source>
        <dbReference type="ARBA" id="ARBA00022833"/>
    </source>
</evidence>
<name>A0A438K1G0_VITVI</name>
<dbReference type="PANTHER" id="PTHR14456">
    <property type="entry name" value="INOSITOL POLYPHOSPHATE KINASE 1"/>
    <property type="match status" value="1"/>
</dbReference>
<dbReference type="InterPro" id="IPR043001">
    <property type="entry name" value="IP5_2-K_N_lobe"/>
</dbReference>
<reference evidence="13 14" key="1">
    <citation type="journal article" date="2018" name="PLoS Genet.">
        <title>Population sequencing reveals clonal diversity and ancestral inbreeding in the grapevine cultivar Chardonnay.</title>
        <authorList>
            <person name="Roach M.J."/>
            <person name="Johnson D.L."/>
            <person name="Bohlmann J."/>
            <person name="van Vuuren H.J."/>
            <person name="Jones S.J."/>
            <person name="Pretorius I.S."/>
            <person name="Schmidt S.A."/>
            <person name="Borneman A.R."/>
        </authorList>
    </citation>
    <scope>NUCLEOTIDE SEQUENCE [LARGE SCALE GENOMIC DNA]</scope>
    <source>
        <strain evidence="14">cv. Chardonnay</strain>
        <tissue evidence="13">Leaf</tissue>
    </source>
</reference>
<keyword evidence="10 12" id="KW-0067">ATP-binding</keyword>
<proteinExistence type="inferred from homology"/>
<comment type="domain">
    <text evidence="12">The EXKPK motif is conserved in inositol-pentakisphosphate 2-kinases of both family 1 and 2.</text>
</comment>
<evidence type="ECO:0000256" key="3">
    <source>
        <dbReference type="ARBA" id="ARBA00007229"/>
    </source>
</evidence>
<evidence type="ECO:0000256" key="5">
    <source>
        <dbReference type="ARBA" id="ARBA00022679"/>
    </source>
</evidence>
<evidence type="ECO:0000256" key="2">
    <source>
        <dbReference type="ARBA" id="ARBA00001947"/>
    </source>
</evidence>
<dbReference type="PANTHER" id="PTHR14456:SF2">
    <property type="entry name" value="INOSITOL-PENTAKISPHOSPHATE 2-KINASE"/>
    <property type="match status" value="1"/>
</dbReference>
<dbReference type="Gene3D" id="3.30.200.110">
    <property type="entry name" value="Inositol-pentakisphosphate 2-kinase, N-lobe"/>
    <property type="match status" value="1"/>
</dbReference>
<evidence type="ECO:0000256" key="7">
    <source>
        <dbReference type="ARBA" id="ARBA00022741"/>
    </source>
</evidence>
<dbReference type="EMBL" id="QGNW01000019">
    <property type="protein sequence ID" value="RVX15055.1"/>
    <property type="molecule type" value="Genomic_DNA"/>
</dbReference>
<evidence type="ECO:0000313" key="13">
    <source>
        <dbReference type="EMBL" id="RVX15055.1"/>
    </source>
</evidence>
<evidence type="ECO:0000256" key="4">
    <source>
        <dbReference type="ARBA" id="ARBA00012023"/>
    </source>
</evidence>
<keyword evidence="9" id="KW-0862">Zinc</keyword>
<keyword evidence="8 12" id="KW-0418">Kinase</keyword>
<accession>A0A438K1G0</accession>
<dbReference type="GO" id="GO:0046872">
    <property type="term" value="F:metal ion binding"/>
    <property type="evidence" value="ECO:0007669"/>
    <property type="project" value="UniProtKB-KW"/>
</dbReference>
<evidence type="ECO:0000256" key="8">
    <source>
        <dbReference type="ARBA" id="ARBA00022777"/>
    </source>
</evidence>
<comment type="catalytic activity">
    <reaction evidence="1 12">
        <text>1D-myo-inositol 1,3,4,5,6-pentakisphosphate + ATP = 1D-myo-inositol hexakisphosphate + ADP + H(+)</text>
        <dbReference type="Rhea" id="RHEA:20313"/>
        <dbReference type="ChEBI" id="CHEBI:15378"/>
        <dbReference type="ChEBI" id="CHEBI:30616"/>
        <dbReference type="ChEBI" id="CHEBI:57733"/>
        <dbReference type="ChEBI" id="CHEBI:58130"/>
        <dbReference type="ChEBI" id="CHEBI:456216"/>
        <dbReference type="EC" id="2.7.1.158"/>
    </reaction>
</comment>
<evidence type="ECO:0000256" key="10">
    <source>
        <dbReference type="ARBA" id="ARBA00022840"/>
    </source>
</evidence>
<dbReference type="GO" id="GO:0005524">
    <property type="term" value="F:ATP binding"/>
    <property type="evidence" value="ECO:0007669"/>
    <property type="project" value="UniProtKB-KW"/>
</dbReference>
<gene>
    <name evidence="13" type="primary">IPK1</name>
    <name evidence="13" type="ORF">CK203_007981</name>
</gene>
<dbReference type="AlphaFoldDB" id="A0A438K1G0"/>
<dbReference type="Proteomes" id="UP000288805">
    <property type="component" value="Unassembled WGS sequence"/>
</dbReference>
<dbReference type="FunFam" id="3.30.200.110:FF:000002">
    <property type="entry name" value="Inositol-pentakisphosphate 2-kinase"/>
    <property type="match status" value="1"/>
</dbReference>
<dbReference type="InterPro" id="IPR009286">
    <property type="entry name" value="Ins_P5_2-kin"/>
</dbReference>
<evidence type="ECO:0000313" key="14">
    <source>
        <dbReference type="Proteomes" id="UP000288805"/>
    </source>
</evidence>
<dbReference type="Pfam" id="PF06090">
    <property type="entry name" value="Ins_P5_2-kin"/>
    <property type="match status" value="2"/>
</dbReference>
<evidence type="ECO:0000256" key="12">
    <source>
        <dbReference type="RuleBase" id="RU364126"/>
    </source>
</evidence>
<comment type="similarity">
    <text evidence="3">Belongs to the IPK1 type 2 family.</text>
</comment>
<keyword evidence="7 12" id="KW-0547">Nucleotide-binding</keyword>
<keyword evidence="5 12" id="KW-0808">Transferase</keyword>
<evidence type="ECO:0000256" key="11">
    <source>
        <dbReference type="ARBA" id="ARBA00056211"/>
    </source>
</evidence>